<gene>
    <name evidence="3" type="ORF">MASS_2300</name>
</gene>
<dbReference type="GO" id="GO:0016831">
    <property type="term" value="F:carboxy-lyase activity"/>
    <property type="evidence" value="ECO:0007669"/>
    <property type="project" value="InterPro"/>
</dbReference>
<dbReference type="AlphaFoldDB" id="A0AB33AAW6"/>
<feature type="domain" description="Amidohydrolase-related" evidence="2">
    <location>
        <begin position="20"/>
        <end position="329"/>
    </location>
</feature>
<evidence type="ECO:0000313" key="3">
    <source>
        <dbReference type="EMBL" id="AGM28902.1"/>
    </source>
</evidence>
<sequence length="343" mass="37346">MTDSIAAQEYSRPPATFGLVDVHSHFVTDAYQSAAIAAGIAHPDGMPGWPVWSPDAHLDLMERSGTDIAMLSVSSPGVHFGDDIAARRLAREVNEYGAGLVAEQPDRFGLFASLPVPDIDGSLTELTYALDELNADGFVIETNAHGIYLGDARMQPLLSELDRRRAVVFVHPTSPPNYEAVSLGRPRPMIEFIFDSARTVSDLIFTDSLVRYPGIQWIFTHGGGVLPLLADRMEMFSSWFPAKTGPPPPSVPEQLGTLWYDLAGTPFPHQVPALTRLVGTDKLLYGSDYCWTPAGSVADQLTSVDEASPPSRGPDWRTLTTENARRLFPRLATDPVVSDSKGQ</sequence>
<dbReference type="Pfam" id="PF04909">
    <property type="entry name" value="Amidohydro_2"/>
    <property type="match status" value="1"/>
</dbReference>
<dbReference type="SUPFAM" id="SSF51556">
    <property type="entry name" value="Metallo-dependent hydrolases"/>
    <property type="match status" value="1"/>
</dbReference>
<dbReference type="Proteomes" id="UP000013961">
    <property type="component" value="Chromosome"/>
</dbReference>
<keyword evidence="1" id="KW-0456">Lyase</keyword>
<organism evidence="3 4">
    <name type="scientific">Mycobacteroides abscessus subsp. bolletii 50594</name>
    <dbReference type="NCBI Taxonomy" id="1303024"/>
    <lineage>
        <taxon>Bacteria</taxon>
        <taxon>Bacillati</taxon>
        <taxon>Actinomycetota</taxon>
        <taxon>Actinomycetes</taxon>
        <taxon>Mycobacteriales</taxon>
        <taxon>Mycobacteriaceae</taxon>
        <taxon>Mycobacteroides</taxon>
        <taxon>Mycobacteroides abscessus</taxon>
    </lineage>
</organism>
<dbReference type="GO" id="GO:0016787">
    <property type="term" value="F:hydrolase activity"/>
    <property type="evidence" value="ECO:0007669"/>
    <property type="project" value="UniProtKB-KW"/>
</dbReference>
<accession>A0AB33AAW6</accession>
<evidence type="ECO:0000313" key="4">
    <source>
        <dbReference type="Proteomes" id="UP000013961"/>
    </source>
</evidence>
<dbReference type="PANTHER" id="PTHR21240">
    <property type="entry name" value="2-AMINO-3-CARBOXYLMUCONATE-6-SEMIALDEHYDE DECARBOXYLASE"/>
    <property type="match status" value="1"/>
</dbReference>
<evidence type="ECO:0000256" key="1">
    <source>
        <dbReference type="ARBA" id="ARBA00023239"/>
    </source>
</evidence>
<reference evidence="3 4" key="1">
    <citation type="journal article" date="2013" name="Genome Announc.">
        <title>Complete Genome Sequence of Mycobacterium massiliense Clinical Strain Asan 50594, Belonging to the Type II Genotype.</title>
        <authorList>
            <person name="Kim B.J."/>
            <person name="Kim B.R."/>
            <person name="Hong S.H."/>
            <person name="Seok S.H."/>
            <person name="Kook Y.H."/>
            <person name="Kim B.J."/>
        </authorList>
    </citation>
    <scope>NUCLEOTIDE SEQUENCE [LARGE SCALE GENOMIC DNA]</scope>
    <source>
        <strain evidence="3 4">50594</strain>
    </source>
</reference>
<protein>
    <submittedName>
        <fullName evidence="3">Hydrolase</fullName>
    </submittedName>
</protein>
<dbReference type="InterPro" id="IPR032466">
    <property type="entry name" value="Metal_Hydrolase"/>
</dbReference>
<dbReference type="Gene3D" id="3.20.20.140">
    <property type="entry name" value="Metal-dependent hydrolases"/>
    <property type="match status" value="1"/>
</dbReference>
<name>A0AB33AAW6_9MYCO</name>
<dbReference type="InterPro" id="IPR032465">
    <property type="entry name" value="ACMSD"/>
</dbReference>
<dbReference type="PANTHER" id="PTHR21240:SF28">
    <property type="entry name" value="ISO-OROTATE DECARBOXYLASE (EUROFUNG)"/>
    <property type="match status" value="1"/>
</dbReference>
<keyword evidence="3" id="KW-0378">Hydrolase</keyword>
<dbReference type="KEGG" id="mabb:MASS_2300"/>
<dbReference type="EMBL" id="CP004374">
    <property type="protein sequence ID" value="AGM28902.1"/>
    <property type="molecule type" value="Genomic_DNA"/>
</dbReference>
<dbReference type="GO" id="GO:0005737">
    <property type="term" value="C:cytoplasm"/>
    <property type="evidence" value="ECO:0007669"/>
    <property type="project" value="TreeGrafter"/>
</dbReference>
<proteinExistence type="predicted"/>
<dbReference type="GO" id="GO:0019748">
    <property type="term" value="P:secondary metabolic process"/>
    <property type="evidence" value="ECO:0007669"/>
    <property type="project" value="TreeGrafter"/>
</dbReference>
<dbReference type="InterPro" id="IPR006680">
    <property type="entry name" value="Amidohydro-rel"/>
</dbReference>
<evidence type="ECO:0000259" key="2">
    <source>
        <dbReference type="Pfam" id="PF04909"/>
    </source>
</evidence>